<protein>
    <submittedName>
        <fullName evidence="2">Uncharacterized protein</fullName>
    </submittedName>
</protein>
<accession>S3J006</accession>
<dbReference type="HOGENOM" id="CLU_2057150_0_0_6"/>
<evidence type="ECO:0000256" key="1">
    <source>
        <dbReference type="SAM" id="MobiDB-lite"/>
    </source>
</evidence>
<name>S3J006_9ENTR</name>
<sequence length="119" mass="13464">MEALEGKHQHYRENIKQAQPYPHRDQGCGFPANEQGSNHRKMQHNLPATQSGSHSYTLLPLHGLSPGVFLPVNQSTQVYGNFLNTPPFCDRYCNIFPFRLAKVLEEKPTKGWTAGPKAY</sequence>
<reference evidence="2 3" key="1">
    <citation type="submission" date="2013-04" db="EMBL/GenBank/DDBJ databases">
        <authorList>
            <person name="Weinstock G."/>
            <person name="Sodergren E."/>
            <person name="Lobos E.A."/>
            <person name="Fulton L."/>
            <person name="Fulton R."/>
            <person name="Courtney L."/>
            <person name="Fronick C."/>
            <person name="O'Laughlin M."/>
            <person name="Godfrey J."/>
            <person name="Wilson R.M."/>
            <person name="Miner T."/>
            <person name="Farmer C."/>
            <person name="Delehaunty K."/>
            <person name="Cordes M."/>
            <person name="Minx P."/>
            <person name="Tomlinson C."/>
            <person name="Chen J."/>
            <person name="Wollam A."/>
            <person name="Pepin K.H."/>
            <person name="Palsikar V.B."/>
            <person name="Zhang X."/>
            <person name="Suruliraj S."/>
            <person name="Perna N.T."/>
            <person name="Plunkett G."/>
            <person name="Warren W."/>
            <person name="Mitreva M."/>
            <person name="Mardis E.R."/>
            <person name="Wilson R.K."/>
        </authorList>
    </citation>
    <scope>NUCLEOTIDE SEQUENCE [LARGE SCALE GENOMIC DNA]</scope>
    <source>
        <strain evidence="2 3">DSM 4568</strain>
    </source>
</reference>
<organism evidence="2 3">
    <name type="scientific">Cedecea davisae DSM 4568</name>
    <dbReference type="NCBI Taxonomy" id="566551"/>
    <lineage>
        <taxon>Bacteria</taxon>
        <taxon>Pseudomonadati</taxon>
        <taxon>Pseudomonadota</taxon>
        <taxon>Gammaproteobacteria</taxon>
        <taxon>Enterobacterales</taxon>
        <taxon>Enterobacteriaceae</taxon>
        <taxon>Cedecea</taxon>
    </lineage>
</organism>
<comment type="caution">
    <text evidence="2">The sequence shown here is derived from an EMBL/GenBank/DDBJ whole genome shotgun (WGS) entry which is preliminary data.</text>
</comment>
<evidence type="ECO:0000313" key="3">
    <source>
        <dbReference type="Proteomes" id="UP000014585"/>
    </source>
</evidence>
<dbReference type="EMBL" id="ATDT01000006">
    <property type="protein sequence ID" value="EPF18535.1"/>
    <property type="molecule type" value="Genomic_DNA"/>
</dbReference>
<evidence type="ECO:0000313" key="2">
    <source>
        <dbReference type="EMBL" id="EPF18535.1"/>
    </source>
</evidence>
<proteinExistence type="predicted"/>
<dbReference type="STRING" id="566551.HMPREF0201_01139"/>
<gene>
    <name evidence="2" type="ORF">HMPREF0201_01139</name>
</gene>
<dbReference type="Proteomes" id="UP000014585">
    <property type="component" value="Unassembled WGS sequence"/>
</dbReference>
<feature type="region of interest" description="Disordered" evidence="1">
    <location>
        <begin position="16"/>
        <end position="51"/>
    </location>
</feature>
<dbReference type="AlphaFoldDB" id="S3J006"/>